<organism evidence="6 7">
    <name type="scientific">Aquimarina brevivitae</name>
    <dbReference type="NCBI Taxonomy" id="323412"/>
    <lineage>
        <taxon>Bacteria</taxon>
        <taxon>Pseudomonadati</taxon>
        <taxon>Bacteroidota</taxon>
        <taxon>Flavobacteriia</taxon>
        <taxon>Flavobacteriales</taxon>
        <taxon>Flavobacteriaceae</taxon>
        <taxon>Aquimarina</taxon>
    </lineage>
</organism>
<dbReference type="RefSeq" id="WP_130287268.1">
    <property type="nucleotide sequence ID" value="NZ_SGXE01000003.1"/>
</dbReference>
<dbReference type="AlphaFoldDB" id="A0A4Q7P1R8"/>
<name>A0A4Q7P1R8_9FLAO</name>
<evidence type="ECO:0000313" key="6">
    <source>
        <dbReference type="EMBL" id="RZS92592.1"/>
    </source>
</evidence>
<dbReference type="InterPro" id="IPR000866">
    <property type="entry name" value="AhpC/TSA"/>
</dbReference>
<dbReference type="Pfam" id="PF00578">
    <property type="entry name" value="AhpC-TSA"/>
    <property type="match status" value="1"/>
</dbReference>
<dbReference type="InterPro" id="IPR025380">
    <property type="entry name" value="DUF4369"/>
</dbReference>
<evidence type="ECO:0000256" key="2">
    <source>
        <dbReference type="ARBA" id="ARBA00022748"/>
    </source>
</evidence>
<comment type="caution">
    <text evidence="6">The sequence shown here is derived from an EMBL/GenBank/DDBJ whole genome shotgun (WGS) entry which is preliminary data.</text>
</comment>
<evidence type="ECO:0000256" key="1">
    <source>
        <dbReference type="ARBA" id="ARBA00004196"/>
    </source>
</evidence>
<dbReference type="InterPro" id="IPR050553">
    <property type="entry name" value="Thioredoxin_ResA/DsbE_sf"/>
</dbReference>
<dbReference type="GO" id="GO:0016491">
    <property type="term" value="F:oxidoreductase activity"/>
    <property type="evidence" value="ECO:0007669"/>
    <property type="project" value="InterPro"/>
</dbReference>
<dbReference type="Gene3D" id="3.40.30.10">
    <property type="entry name" value="Glutaredoxin"/>
    <property type="match status" value="1"/>
</dbReference>
<keyword evidence="3" id="KW-1015">Disulfide bond</keyword>
<dbReference type="InterPro" id="IPR036249">
    <property type="entry name" value="Thioredoxin-like_sf"/>
</dbReference>
<dbReference type="InterPro" id="IPR017937">
    <property type="entry name" value="Thioredoxin_CS"/>
</dbReference>
<dbReference type="PANTHER" id="PTHR42852">
    <property type="entry name" value="THIOL:DISULFIDE INTERCHANGE PROTEIN DSBE"/>
    <property type="match status" value="1"/>
</dbReference>
<dbReference type="PROSITE" id="PS00194">
    <property type="entry name" value="THIOREDOXIN_1"/>
    <property type="match status" value="1"/>
</dbReference>
<dbReference type="GO" id="GO:0030313">
    <property type="term" value="C:cell envelope"/>
    <property type="evidence" value="ECO:0007669"/>
    <property type="project" value="UniProtKB-SubCell"/>
</dbReference>
<dbReference type="OrthoDB" id="1069091at2"/>
<evidence type="ECO:0000313" key="7">
    <source>
        <dbReference type="Proteomes" id="UP000292262"/>
    </source>
</evidence>
<accession>A0A4Q7P1R8</accession>
<keyword evidence="4" id="KW-0676">Redox-active center</keyword>
<dbReference type="InterPro" id="IPR013766">
    <property type="entry name" value="Thioredoxin_domain"/>
</dbReference>
<dbReference type="PANTHER" id="PTHR42852:SF6">
    <property type="entry name" value="THIOL:DISULFIDE INTERCHANGE PROTEIN DSBE"/>
    <property type="match status" value="1"/>
</dbReference>
<comment type="subcellular location">
    <subcellularLocation>
        <location evidence="1">Cell envelope</location>
    </subcellularLocation>
</comment>
<dbReference type="CDD" id="cd02966">
    <property type="entry name" value="TlpA_like_family"/>
    <property type="match status" value="1"/>
</dbReference>
<evidence type="ECO:0000256" key="4">
    <source>
        <dbReference type="ARBA" id="ARBA00023284"/>
    </source>
</evidence>
<evidence type="ECO:0000256" key="3">
    <source>
        <dbReference type="ARBA" id="ARBA00023157"/>
    </source>
</evidence>
<dbReference type="PROSITE" id="PS51257">
    <property type="entry name" value="PROKAR_LIPOPROTEIN"/>
    <property type="match status" value="1"/>
</dbReference>
<dbReference type="PROSITE" id="PS51352">
    <property type="entry name" value="THIOREDOXIN_2"/>
    <property type="match status" value="1"/>
</dbReference>
<evidence type="ECO:0000259" key="5">
    <source>
        <dbReference type="PROSITE" id="PS51352"/>
    </source>
</evidence>
<feature type="domain" description="Thioredoxin" evidence="5">
    <location>
        <begin position="236"/>
        <end position="375"/>
    </location>
</feature>
<keyword evidence="2" id="KW-0201">Cytochrome c-type biogenesis</keyword>
<dbReference type="Proteomes" id="UP000292262">
    <property type="component" value="Unassembled WGS sequence"/>
</dbReference>
<reference evidence="6 7" key="1">
    <citation type="submission" date="2019-02" db="EMBL/GenBank/DDBJ databases">
        <title>Genomic Encyclopedia of Type Strains, Phase IV (KMG-IV): sequencing the most valuable type-strain genomes for metagenomic binning, comparative biology and taxonomic classification.</title>
        <authorList>
            <person name="Goeker M."/>
        </authorList>
    </citation>
    <scope>NUCLEOTIDE SEQUENCE [LARGE SCALE GENOMIC DNA]</scope>
    <source>
        <strain evidence="6 7">DSM 17196</strain>
    </source>
</reference>
<dbReference type="GO" id="GO:0016209">
    <property type="term" value="F:antioxidant activity"/>
    <property type="evidence" value="ECO:0007669"/>
    <property type="project" value="InterPro"/>
</dbReference>
<proteinExistence type="predicted"/>
<dbReference type="SUPFAM" id="SSF52833">
    <property type="entry name" value="Thioredoxin-like"/>
    <property type="match status" value="1"/>
</dbReference>
<keyword evidence="7" id="KW-1185">Reference proteome</keyword>
<gene>
    <name evidence="6" type="ORF">EV197_2730</name>
</gene>
<dbReference type="EMBL" id="SGXE01000003">
    <property type="protein sequence ID" value="RZS92592.1"/>
    <property type="molecule type" value="Genomic_DNA"/>
</dbReference>
<protein>
    <submittedName>
        <fullName evidence="6">Peroxiredoxin</fullName>
    </submittedName>
</protein>
<sequence length="375" mass="43427">MKKNLLLTLPIVLLCTILSCKKEGKRNQNTITENTDQYVINAEIEGLKDGTKIYLNRNNELIDSTKVKNESFQFKGTINEPDLVYLHVKQTQDFYTSFWLENEEISITGKKSDFKDLKINGGPIQKSANQLDILNAPLIKTLDEIQNAFNNPDIEVEKLDSLGRLQMPTYSKLRENSKNFIKKHPNSFLSVYLLNMNKMEWEKDSVNLWFANLNKNIKESSYGQIIDNYLSLPDKPQIGEAYVDFELPNTNGDQKKISDLKSKYTLVEFWASWCAPCRQENPNLIEAYKNYKNKGFEIVGVSLDKRKEDWLKAIEQDKLPWTQLSDFKEFESYPALVYSINYIPYNFLIDENGIIVGQNLRGERLDKKLTELLGS</sequence>
<dbReference type="GO" id="GO:0017004">
    <property type="term" value="P:cytochrome complex assembly"/>
    <property type="evidence" value="ECO:0007669"/>
    <property type="project" value="UniProtKB-KW"/>
</dbReference>
<dbReference type="Pfam" id="PF14289">
    <property type="entry name" value="DUF4369"/>
    <property type="match status" value="1"/>
</dbReference>